<protein>
    <submittedName>
        <fullName evidence="2">Uncharacterized protein</fullName>
    </submittedName>
</protein>
<sequence length="71" mass="8218">MLKLSWKCMMIQASAWSTPLSSLTKDVENHGKVIHHRLKCPNKKSHARRQEEARYADPQETITSEHYGIDV</sequence>
<accession>A0A085NB21</accession>
<feature type="region of interest" description="Disordered" evidence="1">
    <location>
        <begin position="42"/>
        <end position="71"/>
    </location>
</feature>
<gene>
    <name evidence="2" type="ORF">M514_21184</name>
</gene>
<dbReference type="EMBL" id="KL367522">
    <property type="protein sequence ID" value="KFD66667.1"/>
    <property type="molecule type" value="Genomic_DNA"/>
</dbReference>
<dbReference type="Proteomes" id="UP000030758">
    <property type="component" value="Unassembled WGS sequence"/>
</dbReference>
<evidence type="ECO:0000256" key="1">
    <source>
        <dbReference type="SAM" id="MobiDB-lite"/>
    </source>
</evidence>
<proteinExistence type="predicted"/>
<organism evidence="2">
    <name type="scientific">Trichuris suis</name>
    <name type="common">pig whipworm</name>
    <dbReference type="NCBI Taxonomy" id="68888"/>
    <lineage>
        <taxon>Eukaryota</taxon>
        <taxon>Metazoa</taxon>
        <taxon>Ecdysozoa</taxon>
        <taxon>Nematoda</taxon>
        <taxon>Enoplea</taxon>
        <taxon>Dorylaimia</taxon>
        <taxon>Trichinellida</taxon>
        <taxon>Trichuridae</taxon>
        <taxon>Trichuris</taxon>
    </lineage>
</organism>
<name>A0A085NB21_9BILA</name>
<reference evidence="2" key="1">
    <citation type="journal article" date="2014" name="Nat. Genet.">
        <title>Genome and transcriptome of the porcine whipworm Trichuris suis.</title>
        <authorList>
            <person name="Jex A.R."/>
            <person name="Nejsum P."/>
            <person name="Schwarz E.M."/>
            <person name="Hu L."/>
            <person name="Young N.D."/>
            <person name="Hall R.S."/>
            <person name="Korhonen P.K."/>
            <person name="Liao S."/>
            <person name="Thamsborg S."/>
            <person name="Xia J."/>
            <person name="Xu P."/>
            <person name="Wang S."/>
            <person name="Scheerlinck J.P."/>
            <person name="Hofmann A."/>
            <person name="Sternberg P.W."/>
            <person name="Wang J."/>
            <person name="Gasser R.B."/>
        </authorList>
    </citation>
    <scope>NUCLEOTIDE SEQUENCE [LARGE SCALE GENOMIC DNA]</scope>
    <source>
        <strain evidence="2">DCEP-RM93F</strain>
    </source>
</reference>
<feature type="compositionally biased region" description="Basic and acidic residues" evidence="1">
    <location>
        <begin position="48"/>
        <end position="57"/>
    </location>
</feature>
<evidence type="ECO:0000313" key="2">
    <source>
        <dbReference type="EMBL" id="KFD66667.1"/>
    </source>
</evidence>
<dbReference type="AlphaFoldDB" id="A0A085NB21"/>